<keyword evidence="3" id="KW-1185">Reference proteome</keyword>
<organism evidence="2 3">
    <name type="scientific">Glomus cerebriforme</name>
    <dbReference type="NCBI Taxonomy" id="658196"/>
    <lineage>
        <taxon>Eukaryota</taxon>
        <taxon>Fungi</taxon>
        <taxon>Fungi incertae sedis</taxon>
        <taxon>Mucoromycota</taxon>
        <taxon>Glomeromycotina</taxon>
        <taxon>Glomeromycetes</taxon>
        <taxon>Glomerales</taxon>
        <taxon>Glomeraceae</taxon>
        <taxon>Glomus</taxon>
    </lineage>
</organism>
<accession>A0A397TCX1</accession>
<sequence>MKTLDTNYLKVRMSPRDFILQEEQEQRNDTIIGALGTIAAYYGTIVFIYVFLFGVESMRPWGVIHNGCCGLRKFKSDPEKILALASSPDSETDIEQRIRVLEEFKEFLKDNVVEITLLDRGDGGGGSSVRSIRSMISIRKQKKQQQSQQQQQQS</sequence>
<keyword evidence="1" id="KW-1133">Transmembrane helix</keyword>
<comment type="caution">
    <text evidence="2">The sequence shown here is derived from an EMBL/GenBank/DDBJ whole genome shotgun (WGS) entry which is preliminary data.</text>
</comment>
<keyword evidence="1" id="KW-0812">Transmembrane</keyword>
<dbReference type="EMBL" id="QKYT01000117">
    <property type="protein sequence ID" value="RIA92811.1"/>
    <property type="molecule type" value="Genomic_DNA"/>
</dbReference>
<evidence type="ECO:0000256" key="1">
    <source>
        <dbReference type="SAM" id="Phobius"/>
    </source>
</evidence>
<keyword evidence="1" id="KW-0472">Membrane</keyword>
<feature type="transmembrane region" description="Helical" evidence="1">
    <location>
        <begin position="31"/>
        <end position="52"/>
    </location>
</feature>
<name>A0A397TCX1_9GLOM</name>
<proteinExistence type="predicted"/>
<dbReference type="Proteomes" id="UP000265703">
    <property type="component" value="Unassembled WGS sequence"/>
</dbReference>
<protein>
    <submittedName>
        <fullName evidence="2">Uncharacterized protein</fullName>
    </submittedName>
</protein>
<reference evidence="2 3" key="1">
    <citation type="submission" date="2018-06" db="EMBL/GenBank/DDBJ databases">
        <title>Comparative genomics reveals the genomic features of Rhizophagus irregularis, R. cerebriforme, R. diaphanum and Gigaspora rosea, and their symbiotic lifestyle signature.</title>
        <authorList>
            <person name="Morin E."/>
            <person name="San Clemente H."/>
            <person name="Chen E.C.H."/>
            <person name="De La Providencia I."/>
            <person name="Hainaut M."/>
            <person name="Kuo A."/>
            <person name="Kohler A."/>
            <person name="Murat C."/>
            <person name="Tang N."/>
            <person name="Roy S."/>
            <person name="Loubradou J."/>
            <person name="Henrissat B."/>
            <person name="Grigoriev I.V."/>
            <person name="Corradi N."/>
            <person name="Roux C."/>
            <person name="Martin F.M."/>
        </authorList>
    </citation>
    <scope>NUCLEOTIDE SEQUENCE [LARGE SCALE GENOMIC DNA]</scope>
    <source>
        <strain evidence="2 3">DAOM 227022</strain>
    </source>
</reference>
<gene>
    <name evidence="2" type="ORF">C1645_764137</name>
</gene>
<evidence type="ECO:0000313" key="3">
    <source>
        <dbReference type="Proteomes" id="UP000265703"/>
    </source>
</evidence>
<dbReference type="OrthoDB" id="2339353at2759"/>
<evidence type="ECO:0000313" key="2">
    <source>
        <dbReference type="EMBL" id="RIA92811.1"/>
    </source>
</evidence>
<dbReference type="AlphaFoldDB" id="A0A397TCX1"/>